<dbReference type="InterPro" id="IPR029063">
    <property type="entry name" value="SAM-dependent_MTases_sf"/>
</dbReference>
<feature type="compositionally biased region" description="Basic residues" evidence="4">
    <location>
        <begin position="1"/>
        <end position="10"/>
    </location>
</feature>
<evidence type="ECO:0000256" key="4">
    <source>
        <dbReference type="SAM" id="MobiDB-lite"/>
    </source>
</evidence>
<dbReference type="Proteomes" id="UP000509303">
    <property type="component" value="Chromosome"/>
</dbReference>
<accession>A0A7H8N3Q3</accession>
<feature type="region of interest" description="Disordered" evidence="4">
    <location>
        <begin position="1"/>
        <end position="29"/>
    </location>
</feature>
<dbReference type="GO" id="GO:0008168">
    <property type="term" value="F:methyltransferase activity"/>
    <property type="evidence" value="ECO:0007669"/>
    <property type="project" value="UniProtKB-KW"/>
</dbReference>
<dbReference type="InterPro" id="IPR013217">
    <property type="entry name" value="Methyltransf_12"/>
</dbReference>
<dbReference type="EMBL" id="CP054929">
    <property type="protein sequence ID" value="QKW49065.1"/>
    <property type="molecule type" value="Genomic_DNA"/>
</dbReference>
<reference evidence="6 7" key="1">
    <citation type="submission" date="2020-06" db="EMBL/GenBank/DDBJ databases">
        <title>Genome mining for natural products.</title>
        <authorList>
            <person name="Zhang B."/>
            <person name="Shi J."/>
            <person name="Ge H."/>
        </authorList>
    </citation>
    <scope>NUCLEOTIDE SEQUENCE [LARGE SCALE GENOMIC DNA]</scope>
    <source>
        <strain evidence="6 7">NA00687</strain>
    </source>
</reference>
<protein>
    <submittedName>
        <fullName evidence="6">Class I SAM-dependent methyltransferase</fullName>
    </submittedName>
</protein>
<evidence type="ECO:0000313" key="6">
    <source>
        <dbReference type="EMBL" id="QKW49065.1"/>
    </source>
</evidence>
<evidence type="ECO:0000256" key="2">
    <source>
        <dbReference type="ARBA" id="ARBA00022679"/>
    </source>
</evidence>
<evidence type="ECO:0000259" key="5">
    <source>
        <dbReference type="Pfam" id="PF08242"/>
    </source>
</evidence>
<evidence type="ECO:0000256" key="1">
    <source>
        <dbReference type="ARBA" id="ARBA00022603"/>
    </source>
</evidence>
<sequence length="325" mass="34504">MTQVHPHPHARQPGDQPPAGQPHGHAHHHADLDWATEGPRLVREAEVYQPVTEQVLDWLRDQLAATGRQPGAVRRVLDIGSGPGVATCLLAEAFPEAEVVAVDAAQPLLDLTAERAARRGLGGRVSTLLADLPDGVAGAGPEEAGRVVAGIGEADLVWSRKVLHHVGDQGDIVRRLARALRPGGLMALTEGGLPLRFLPRDFGLGRPGLQARLTTATEDRFDGMRAGLPGSTRVVEDWAGLLTEAGLREAASRSFLLDLPAPLGADGRAYLASALSRFQEHAPELLGVEDAAVLDQLLDPENPEGIARRPDAFVLTAETVHTARA</sequence>
<dbReference type="GO" id="GO:0032259">
    <property type="term" value="P:methylation"/>
    <property type="evidence" value="ECO:0007669"/>
    <property type="project" value="UniProtKB-KW"/>
</dbReference>
<keyword evidence="2 6" id="KW-0808">Transferase</keyword>
<dbReference type="Gene3D" id="3.40.50.150">
    <property type="entry name" value="Vaccinia Virus protein VP39"/>
    <property type="match status" value="1"/>
</dbReference>
<dbReference type="AlphaFoldDB" id="A0A7H8N3Q3"/>
<gene>
    <name evidence="6" type="ORF">HUT08_05365</name>
</gene>
<dbReference type="PANTHER" id="PTHR43464">
    <property type="entry name" value="METHYLTRANSFERASE"/>
    <property type="match status" value="1"/>
</dbReference>
<dbReference type="CDD" id="cd02440">
    <property type="entry name" value="AdoMet_MTases"/>
    <property type="match status" value="1"/>
</dbReference>
<keyword evidence="7" id="KW-1185">Reference proteome</keyword>
<dbReference type="RefSeq" id="WP_176160797.1">
    <property type="nucleotide sequence ID" value="NZ_CP054929.1"/>
</dbReference>
<name>A0A7H8N3Q3_9ACTN</name>
<organism evidence="6 7">
    <name type="scientific">Streptomyces buecherae</name>
    <dbReference type="NCBI Taxonomy" id="2763006"/>
    <lineage>
        <taxon>Bacteria</taxon>
        <taxon>Bacillati</taxon>
        <taxon>Actinomycetota</taxon>
        <taxon>Actinomycetes</taxon>
        <taxon>Kitasatosporales</taxon>
        <taxon>Streptomycetaceae</taxon>
        <taxon>Streptomyces</taxon>
    </lineage>
</organism>
<dbReference type="Pfam" id="PF08242">
    <property type="entry name" value="Methyltransf_12"/>
    <property type="match status" value="1"/>
</dbReference>
<keyword evidence="1 6" id="KW-0489">Methyltransferase</keyword>
<dbReference type="SUPFAM" id="SSF53335">
    <property type="entry name" value="S-adenosyl-L-methionine-dependent methyltransferases"/>
    <property type="match status" value="1"/>
</dbReference>
<feature type="domain" description="Methyltransferase type 12" evidence="5">
    <location>
        <begin position="77"/>
        <end position="185"/>
    </location>
</feature>
<evidence type="ECO:0000313" key="7">
    <source>
        <dbReference type="Proteomes" id="UP000509303"/>
    </source>
</evidence>
<dbReference type="PANTHER" id="PTHR43464:SF19">
    <property type="entry name" value="UBIQUINONE BIOSYNTHESIS O-METHYLTRANSFERASE, MITOCHONDRIAL"/>
    <property type="match status" value="1"/>
</dbReference>
<evidence type="ECO:0000256" key="3">
    <source>
        <dbReference type="ARBA" id="ARBA00022691"/>
    </source>
</evidence>
<keyword evidence="3" id="KW-0949">S-adenosyl-L-methionine</keyword>
<proteinExistence type="predicted"/>